<dbReference type="EMBL" id="FSRJ01000001">
    <property type="protein sequence ID" value="SIN72418.1"/>
    <property type="molecule type" value="Genomic_DNA"/>
</dbReference>
<reference evidence="2" key="1">
    <citation type="submission" date="2016-11" db="EMBL/GenBank/DDBJ databases">
        <authorList>
            <person name="Varghese N."/>
            <person name="Submissions S."/>
        </authorList>
    </citation>
    <scope>NUCLEOTIDE SEQUENCE [LARGE SCALE GENOMIC DNA]</scope>
    <source>
        <strain evidence="2">DSM 8595</strain>
    </source>
</reference>
<dbReference type="STRING" id="232089.SAMN05443544_0531"/>
<evidence type="ECO:0000313" key="2">
    <source>
        <dbReference type="Proteomes" id="UP000184699"/>
    </source>
</evidence>
<protein>
    <submittedName>
        <fullName evidence="1">AAA domain-containing protein</fullName>
    </submittedName>
</protein>
<sequence>MSAGAPGGAAATAPAASAVRIVLERCRAAGAQIVAIDGPSGSGKSTLADALVRAWPGRTPELVRLDDVYPGWTGLERAGTEVLHELVERRARGSVGTWRTWDWAAGRVGSVQHSRPGHPLIIEGCGAFAATSSIEGVAIWVEASPRVRKRRALARDAGAFDPYWDLWERQWRRYVARTAPACRADVRVRVAGAGA</sequence>
<organism evidence="1 2">
    <name type="scientific">Agromyces cerinus subsp. cerinus</name>
    <dbReference type="NCBI Taxonomy" id="232089"/>
    <lineage>
        <taxon>Bacteria</taxon>
        <taxon>Bacillati</taxon>
        <taxon>Actinomycetota</taxon>
        <taxon>Actinomycetes</taxon>
        <taxon>Micrococcales</taxon>
        <taxon>Microbacteriaceae</taxon>
        <taxon>Agromyces</taxon>
    </lineage>
</organism>
<dbReference type="AlphaFoldDB" id="A0A1N6DNN5"/>
<dbReference type="OrthoDB" id="3237545at2"/>
<accession>A0A1N6DNN5</accession>
<dbReference type="Proteomes" id="UP000184699">
    <property type="component" value="Unassembled WGS sequence"/>
</dbReference>
<gene>
    <name evidence="1" type="ORF">SAMN05443544_0531</name>
</gene>
<evidence type="ECO:0000313" key="1">
    <source>
        <dbReference type="EMBL" id="SIN72418.1"/>
    </source>
</evidence>
<dbReference type="RefSeq" id="WP_143231357.1">
    <property type="nucleotide sequence ID" value="NZ_FSRJ01000001.1"/>
</dbReference>
<dbReference type="Pfam" id="PF13238">
    <property type="entry name" value="AAA_18"/>
    <property type="match status" value="1"/>
</dbReference>
<dbReference type="SUPFAM" id="SSF52540">
    <property type="entry name" value="P-loop containing nucleoside triphosphate hydrolases"/>
    <property type="match status" value="1"/>
</dbReference>
<proteinExistence type="predicted"/>
<keyword evidence="2" id="KW-1185">Reference proteome</keyword>
<dbReference type="InterPro" id="IPR027417">
    <property type="entry name" value="P-loop_NTPase"/>
</dbReference>
<dbReference type="Gene3D" id="3.40.50.300">
    <property type="entry name" value="P-loop containing nucleotide triphosphate hydrolases"/>
    <property type="match status" value="1"/>
</dbReference>
<name>A0A1N6DNN5_9MICO</name>